<feature type="compositionally biased region" description="Low complexity" evidence="1">
    <location>
        <begin position="1"/>
        <end position="14"/>
    </location>
</feature>
<feature type="compositionally biased region" description="Polar residues" evidence="1">
    <location>
        <begin position="22"/>
        <end position="31"/>
    </location>
</feature>
<feature type="region of interest" description="Disordered" evidence="1">
    <location>
        <begin position="1"/>
        <end position="72"/>
    </location>
</feature>
<keyword evidence="2" id="KW-1133">Transmembrane helix</keyword>
<accession>A0A8S1KZU5</accession>
<gene>
    <name evidence="3" type="ORF">PPRIM_AZ9-3.1.T0280359</name>
</gene>
<feature type="transmembrane region" description="Helical" evidence="2">
    <location>
        <begin position="87"/>
        <end position="106"/>
    </location>
</feature>
<dbReference type="AlphaFoldDB" id="A0A8S1KZU5"/>
<organism evidence="3 4">
    <name type="scientific">Paramecium primaurelia</name>
    <dbReference type="NCBI Taxonomy" id="5886"/>
    <lineage>
        <taxon>Eukaryota</taxon>
        <taxon>Sar</taxon>
        <taxon>Alveolata</taxon>
        <taxon>Ciliophora</taxon>
        <taxon>Intramacronucleata</taxon>
        <taxon>Oligohymenophorea</taxon>
        <taxon>Peniculida</taxon>
        <taxon>Parameciidae</taxon>
        <taxon>Paramecium</taxon>
    </lineage>
</organism>
<feature type="transmembrane region" description="Helical" evidence="2">
    <location>
        <begin position="226"/>
        <end position="248"/>
    </location>
</feature>
<comment type="caution">
    <text evidence="3">The sequence shown here is derived from an EMBL/GenBank/DDBJ whole genome shotgun (WGS) entry which is preliminary data.</text>
</comment>
<dbReference type="Proteomes" id="UP000688137">
    <property type="component" value="Unassembled WGS sequence"/>
</dbReference>
<feature type="transmembrane region" description="Helical" evidence="2">
    <location>
        <begin position="144"/>
        <end position="164"/>
    </location>
</feature>
<feature type="transmembrane region" description="Helical" evidence="2">
    <location>
        <begin position="171"/>
        <end position="189"/>
    </location>
</feature>
<keyword evidence="2" id="KW-0472">Membrane</keyword>
<protein>
    <recommendedName>
        <fullName evidence="5">PX domain-containing protein</fullName>
    </recommendedName>
</protein>
<dbReference type="EMBL" id="CAJJDM010000027">
    <property type="protein sequence ID" value="CAD8059355.1"/>
    <property type="molecule type" value="Genomic_DNA"/>
</dbReference>
<keyword evidence="4" id="KW-1185">Reference proteome</keyword>
<feature type="compositionally biased region" description="Polar residues" evidence="1">
    <location>
        <begin position="56"/>
        <end position="72"/>
    </location>
</feature>
<name>A0A8S1KZU5_PARPR</name>
<dbReference type="OMA" id="IKIMISY"/>
<evidence type="ECO:0008006" key="5">
    <source>
        <dbReference type="Google" id="ProtNLM"/>
    </source>
</evidence>
<keyword evidence="2" id="KW-0812">Transmembrane</keyword>
<evidence type="ECO:0000313" key="4">
    <source>
        <dbReference type="Proteomes" id="UP000688137"/>
    </source>
</evidence>
<proteinExistence type="predicted"/>
<evidence type="ECO:0000256" key="2">
    <source>
        <dbReference type="SAM" id="Phobius"/>
    </source>
</evidence>
<evidence type="ECO:0000256" key="1">
    <source>
        <dbReference type="SAM" id="MobiDB-lite"/>
    </source>
</evidence>
<reference evidence="3" key="1">
    <citation type="submission" date="2021-01" db="EMBL/GenBank/DDBJ databases">
        <authorList>
            <consortium name="Genoscope - CEA"/>
            <person name="William W."/>
        </authorList>
    </citation>
    <scope>NUCLEOTIDE SEQUENCE</scope>
</reference>
<evidence type="ECO:0000313" key="3">
    <source>
        <dbReference type="EMBL" id="CAD8059355.1"/>
    </source>
</evidence>
<sequence>MDQQNDVVTQAQQQELNEQLDETSTQNQPTEQPIAENPPITETIPMIDPLIDQNKDQPTNQDNKTEQSNDPPASNPIYTYSILAKEFILFSLPYLYFIFAALYRIYQLQQLQAVTLQRQSIRSQLSDEDIPKTNPPSLNIKIIISYWLCLVCTVSMILGFFGLIMTISPKLYFIWLIPIVAHIISVILLKLEFKVQEQQATWTHRIFWPLQTAFLVVRTTQEYQTLLSSGLIILQLFPSLILLIYALYRPNDRTRIPDDTPKFAKQLMKQLEEFKIFQSENNSTRESMLNRTKAKKENTTISKQLSSAFSDLIQSKNQNEQEQFLREKLPERSVSVSKKVIKRFVNDNEILYSYMIITIIEGHSFQSEKRYPEFLNIERVQIDHFNKYNASSFKIHRIDLQLGEDEFSYVLRRREYLERWLQDQLANPTYITKNLLDFLGVEEDMQQPFLIYQQLISKTKSQIRPKSYQKAQEYELQAIRVNSEENLVALDYSELQFSSNCVQYEYGMYGSNSIEFVINIKYKEKSTEHVYRILKTLSCIRQFSEQLELQSGRSLPPNLKVTKQILNLTTNEKINFVDEFFRELLGNHEYFSSEFFDFIGFDINNRCPKDQS</sequence>